<reference evidence="3" key="1">
    <citation type="journal article" date="2019" name="Int. J. Syst. Evol. Microbiol.">
        <title>The Global Catalogue of Microorganisms (GCM) 10K type strain sequencing project: providing services to taxonomists for standard genome sequencing and annotation.</title>
        <authorList>
            <consortium name="The Broad Institute Genomics Platform"/>
            <consortium name="The Broad Institute Genome Sequencing Center for Infectious Disease"/>
            <person name="Wu L."/>
            <person name="Ma J."/>
        </authorList>
    </citation>
    <scope>NUCLEOTIDE SEQUENCE [LARGE SCALE GENOMIC DNA]</scope>
    <source>
        <strain evidence="3">JCM 15421</strain>
    </source>
</reference>
<dbReference type="Pfam" id="PF00144">
    <property type="entry name" value="Beta-lactamase"/>
    <property type="match status" value="1"/>
</dbReference>
<keyword evidence="3" id="KW-1185">Reference proteome</keyword>
<dbReference type="RefSeq" id="WP_343792261.1">
    <property type="nucleotide sequence ID" value="NZ_BAAAEU010000024.1"/>
</dbReference>
<dbReference type="EMBL" id="BAAAEU010000024">
    <property type="protein sequence ID" value="GAA0719625.1"/>
    <property type="molecule type" value="Genomic_DNA"/>
</dbReference>
<protein>
    <submittedName>
        <fullName evidence="2">Serine hydrolase</fullName>
    </submittedName>
</protein>
<accession>A0ABP3U0I2</accession>
<evidence type="ECO:0000259" key="1">
    <source>
        <dbReference type="Pfam" id="PF00144"/>
    </source>
</evidence>
<evidence type="ECO:0000313" key="2">
    <source>
        <dbReference type="EMBL" id="GAA0719625.1"/>
    </source>
</evidence>
<dbReference type="InterPro" id="IPR050789">
    <property type="entry name" value="Diverse_Enzym_Activities"/>
</dbReference>
<dbReference type="InterPro" id="IPR012338">
    <property type="entry name" value="Beta-lactam/transpept-like"/>
</dbReference>
<dbReference type="GO" id="GO:0016787">
    <property type="term" value="F:hydrolase activity"/>
    <property type="evidence" value="ECO:0007669"/>
    <property type="project" value="UniProtKB-KW"/>
</dbReference>
<dbReference type="PANTHER" id="PTHR43283:SF7">
    <property type="entry name" value="BETA-LACTAMASE-RELATED DOMAIN-CONTAINING PROTEIN"/>
    <property type="match status" value="1"/>
</dbReference>
<dbReference type="Proteomes" id="UP001501523">
    <property type="component" value="Unassembled WGS sequence"/>
</dbReference>
<name>A0ABP3U0I2_9GAMM</name>
<dbReference type="PANTHER" id="PTHR43283">
    <property type="entry name" value="BETA-LACTAMASE-RELATED"/>
    <property type="match status" value="1"/>
</dbReference>
<dbReference type="Gene3D" id="3.40.710.10">
    <property type="entry name" value="DD-peptidase/beta-lactamase superfamily"/>
    <property type="match status" value="1"/>
</dbReference>
<comment type="caution">
    <text evidence="2">The sequence shown here is derived from an EMBL/GenBank/DDBJ whole genome shotgun (WGS) entry which is preliminary data.</text>
</comment>
<evidence type="ECO:0000313" key="3">
    <source>
        <dbReference type="Proteomes" id="UP001501523"/>
    </source>
</evidence>
<organism evidence="2 3">
    <name type="scientific">Dokdonella soli</name>
    <dbReference type="NCBI Taxonomy" id="529810"/>
    <lineage>
        <taxon>Bacteria</taxon>
        <taxon>Pseudomonadati</taxon>
        <taxon>Pseudomonadota</taxon>
        <taxon>Gammaproteobacteria</taxon>
        <taxon>Lysobacterales</taxon>
        <taxon>Rhodanobacteraceae</taxon>
        <taxon>Dokdonella</taxon>
    </lineage>
</organism>
<keyword evidence="2" id="KW-0378">Hydrolase</keyword>
<feature type="domain" description="Beta-lactamase-related" evidence="1">
    <location>
        <begin position="165"/>
        <end position="438"/>
    </location>
</feature>
<gene>
    <name evidence="2" type="ORF">GCM10009105_28280</name>
</gene>
<dbReference type="InterPro" id="IPR001466">
    <property type="entry name" value="Beta-lactam-related"/>
</dbReference>
<dbReference type="SUPFAM" id="SSF56601">
    <property type="entry name" value="beta-lactamase/transpeptidase-like"/>
    <property type="match status" value="1"/>
</dbReference>
<sequence>MILRYLKRFVGIVLALALTVAVCIAVFGRDLMHIATGSVSHALCAATFISGFDPDQVYREQELPENGMHWIDWALHYDIDRVRQEVRTTVVGAFGARAVFRQGLGCVLVHGNDEIPRVDAEVREPVAASAFAGPNVVEPTDPALRKALDFAFAEPDPVHLRWTKAVVVLHDGRLIAERYAPGYGPDTSIWAHSLSKSLTSALIGILVNQGKLRREQPAPIAAWGDPADPHHAITVDQLVRMTSGLPFDETNSPVNPATRMWFLERDMAGYAEHEPLAHPPGTAWGYSNLGYLILSRIVRDAAGGGIVDAERFARRELFEPLGMRTMTIDHDITGTPLGASHTYGSARDWARFGQLYLDDGVADGRRILPEGWASYSASQSLDTGYGAGFWTNLVNEGSVPIWNAPWGMPRLPKDMFFARGYLGQYIVIVPSERLVVARFGLTHDGSTGIGGAVADIITALHGQPAQP</sequence>
<proteinExistence type="predicted"/>